<protein>
    <submittedName>
        <fullName evidence="9">(pine wood nematode) hypothetical protein</fullName>
    </submittedName>
</protein>
<dbReference type="SUPFAM" id="SSF57903">
    <property type="entry name" value="FYVE/PHD zinc finger"/>
    <property type="match status" value="1"/>
</dbReference>
<evidence type="ECO:0000313" key="9">
    <source>
        <dbReference type="EMBL" id="CAD5209633.1"/>
    </source>
</evidence>
<dbReference type="PROSITE" id="PS50178">
    <property type="entry name" value="ZF_FYVE"/>
    <property type="match status" value="1"/>
</dbReference>
<dbReference type="InterPro" id="IPR017455">
    <property type="entry name" value="Znf_FYVE-rel"/>
</dbReference>
<dbReference type="PANTHER" id="PTHR24123">
    <property type="entry name" value="ANKYRIN REPEAT-CONTAINING"/>
    <property type="match status" value="1"/>
</dbReference>
<dbReference type="Proteomes" id="UP000659654">
    <property type="component" value="Unassembled WGS sequence"/>
</dbReference>
<dbReference type="Proteomes" id="UP000582659">
    <property type="component" value="Unassembled WGS sequence"/>
</dbReference>
<keyword evidence="4" id="KW-0862">Zinc</keyword>
<dbReference type="InterPro" id="IPR000306">
    <property type="entry name" value="Znf_FYVE"/>
</dbReference>
<dbReference type="InterPro" id="IPR002110">
    <property type="entry name" value="Ankyrin_rpt"/>
</dbReference>
<dbReference type="GO" id="GO:0008270">
    <property type="term" value="F:zinc ion binding"/>
    <property type="evidence" value="ECO:0007669"/>
    <property type="project" value="UniProtKB-KW"/>
</dbReference>
<evidence type="ECO:0000259" key="8">
    <source>
        <dbReference type="PROSITE" id="PS50178"/>
    </source>
</evidence>
<dbReference type="Proteomes" id="UP000095284">
    <property type="component" value="Unplaced"/>
</dbReference>
<dbReference type="SMART" id="SM00064">
    <property type="entry name" value="FYVE"/>
    <property type="match status" value="1"/>
</dbReference>
<dbReference type="SMART" id="SM00248">
    <property type="entry name" value="ANK"/>
    <property type="match status" value="18"/>
</dbReference>
<organism evidence="10 12">
    <name type="scientific">Bursaphelenchus xylophilus</name>
    <name type="common">Pinewood nematode worm</name>
    <name type="synonym">Aphelenchoides xylophilus</name>
    <dbReference type="NCBI Taxonomy" id="6326"/>
    <lineage>
        <taxon>Eukaryota</taxon>
        <taxon>Metazoa</taxon>
        <taxon>Ecdysozoa</taxon>
        <taxon>Nematoda</taxon>
        <taxon>Chromadorea</taxon>
        <taxon>Rhabditida</taxon>
        <taxon>Tylenchina</taxon>
        <taxon>Tylenchomorpha</taxon>
        <taxon>Aphelenchoidea</taxon>
        <taxon>Aphelenchoididae</taxon>
        <taxon>Bursaphelenchus</taxon>
    </lineage>
</organism>
<accession>A0A1I7S7B3</accession>
<dbReference type="Pfam" id="PF12796">
    <property type="entry name" value="Ank_2"/>
    <property type="match status" value="5"/>
</dbReference>
<dbReference type="Gene3D" id="3.30.710.10">
    <property type="entry name" value="Potassium Channel Kv1.1, Chain A"/>
    <property type="match status" value="1"/>
</dbReference>
<feature type="repeat" description="ANK" evidence="6">
    <location>
        <begin position="365"/>
        <end position="397"/>
    </location>
</feature>
<evidence type="ECO:0000256" key="7">
    <source>
        <dbReference type="PROSITE-ProRule" id="PRU00091"/>
    </source>
</evidence>
<keyword evidence="5 6" id="KW-0040">ANK repeat</keyword>
<dbReference type="InterPro" id="IPR051165">
    <property type="entry name" value="Multifunctional_ANK_Repeat"/>
</dbReference>
<dbReference type="Gene3D" id="3.30.40.10">
    <property type="entry name" value="Zinc/RING finger domain, C3HC4 (zinc finger)"/>
    <property type="match status" value="1"/>
</dbReference>
<evidence type="ECO:0000313" key="10">
    <source>
        <dbReference type="Proteomes" id="UP000095284"/>
    </source>
</evidence>
<dbReference type="SUPFAM" id="SSF54695">
    <property type="entry name" value="POZ domain"/>
    <property type="match status" value="1"/>
</dbReference>
<dbReference type="EMBL" id="CAJFCV020000001">
    <property type="protein sequence ID" value="CAG9084857.1"/>
    <property type="molecule type" value="Genomic_DNA"/>
</dbReference>
<dbReference type="eggNOG" id="KOG0504">
    <property type="taxonomic scope" value="Eukaryota"/>
</dbReference>
<feature type="repeat" description="ANK" evidence="6">
    <location>
        <begin position="612"/>
        <end position="644"/>
    </location>
</feature>
<keyword evidence="1" id="KW-0479">Metal-binding</keyword>
<feature type="repeat" description="ANK" evidence="6">
    <location>
        <begin position="200"/>
        <end position="232"/>
    </location>
</feature>
<dbReference type="PANTHER" id="PTHR24123:SF33">
    <property type="entry name" value="PROTEIN HOS4"/>
    <property type="match status" value="1"/>
</dbReference>
<dbReference type="InterPro" id="IPR013083">
    <property type="entry name" value="Znf_RING/FYVE/PHD"/>
</dbReference>
<dbReference type="InterPro" id="IPR011333">
    <property type="entry name" value="SKP1/BTB/POZ_sf"/>
</dbReference>
<dbReference type="PROSITE" id="PS50297">
    <property type="entry name" value="ANK_REP_REGION"/>
    <property type="match status" value="4"/>
</dbReference>
<dbReference type="EMBL" id="CAJFDI010000001">
    <property type="protein sequence ID" value="CAD5209633.1"/>
    <property type="molecule type" value="Genomic_DNA"/>
</dbReference>
<evidence type="ECO:0000256" key="3">
    <source>
        <dbReference type="ARBA" id="ARBA00022771"/>
    </source>
</evidence>
<dbReference type="AlphaFoldDB" id="A0A1I7S7B3"/>
<dbReference type="OrthoDB" id="2306477at2759"/>
<sequence length="1063" mass="117612">MTESISLDRMSEEKKAKFKDKLHKGDVIRCHKFVILSHTDYWGDLTNVNEISIDDQMDRDVFLAIIEWMYTFKFCRKWGVLFLLRLLETSELFKLLDLVDVCSICLIEEIQMDNCITIYEAGLRTNALYLQTTVSDFIALHWHDLSPSLFTDVALDVMIDLVKTHSTKVLPTLINIKRRDGVKRFLEDGGCSELNVEDECGLFPLDIAFEQDDLEIAHLLHEFGADLNATNVEGKCLLAKAVARGNFAVLSFLVENGANVNYISQPTKRTLLHDLSLSTDKSDMNGWVKNHLKLFDVNAVDYEGRTPLFYAIEKQNGPMLDLMLSHDAIKVDASLLELALFTLNDVGVAEKLISHGARMEFADEQGNTVFHRAILHEKWNLVNFLVKHARNVNERNNDGRTPLHLLLNRLSVKPSTTQSIELDVLKLLLKSGADPNLVDEFSGQTSLNYASRLPVFILKIILELCKGVDFNVKDREGCSPLWNSLKTGVFDTSLILVDGGADVNEGAATGDALLLRALDEKRDDIFHFLISNDANINVKSPEGLSCLMIAVKRGLTSIVDTLCKLGASMNSPDPVTNDVLLWTALKNNDYGTAQVLVSHGCDLEAPTVVEGVERTLLIRAIEEGDVKLALFLIKSGCDVNARSNGEVVLECPLHLSIKNGLPELVGALLSNLKCKVDYQDINGNTAAHLAVMNEDKDALDVLLAHPDQSALLIRNKKGQTPLSIAMDHKNNKYAEAICKRLPYAALQVNAEGENLLHVAIRDDDLEAVLFLLGLQIDVNIPTENNLRLSPLHLSARYSSGLIMRNLILAGATLDAVDTSGKTALHEAAIFDRPDHISILLENGADPNIVNNEGNNALHLAILESSFNSVQTLLLESSVDPLAVNKLNRNIIHLCANISGLCAAEMFQTIIEIIPNYPLESGDIHGNTAFLLAFVNGNGDLCRLMLKYGVCLSARNKKGESVFHIQSPASNLLENLLVLLDREPKWSEGDSCSDCESKFTLTMRKHHCRHCGRLVCGKCSELQMPILKYNLSKNVRVCQVCYAVLTTGISSKPKCAAYPLEGPD</sequence>
<feature type="domain" description="FYVE-type" evidence="8">
    <location>
        <begin position="985"/>
        <end position="1045"/>
    </location>
</feature>
<dbReference type="PROSITE" id="PS50088">
    <property type="entry name" value="ANK_REPEAT"/>
    <property type="match status" value="11"/>
</dbReference>
<evidence type="ECO:0000256" key="5">
    <source>
        <dbReference type="ARBA" id="ARBA00023043"/>
    </source>
</evidence>
<dbReference type="InterPro" id="IPR011011">
    <property type="entry name" value="Znf_FYVE_PHD"/>
</dbReference>
<reference evidence="12" key="1">
    <citation type="submission" date="2016-11" db="UniProtKB">
        <authorList>
            <consortium name="WormBaseParasite"/>
        </authorList>
    </citation>
    <scope>IDENTIFICATION</scope>
</reference>
<evidence type="ECO:0000256" key="6">
    <source>
        <dbReference type="PROSITE-ProRule" id="PRU00023"/>
    </source>
</evidence>
<dbReference type="SUPFAM" id="SSF48403">
    <property type="entry name" value="Ankyrin repeat"/>
    <property type="match status" value="2"/>
</dbReference>
<dbReference type="Pfam" id="PF01363">
    <property type="entry name" value="FYVE"/>
    <property type="match status" value="1"/>
</dbReference>
<dbReference type="WBParaSite" id="BXY_0890200.1">
    <property type="protein sequence ID" value="BXY_0890200.1"/>
    <property type="gene ID" value="BXY_0890200"/>
</dbReference>
<name>A0A1I7S7B3_BURXY</name>
<feature type="repeat" description="ANK" evidence="6">
    <location>
        <begin position="852"/>
        <end position="885"/>
    </location>
</feature>
<evidence type="ECO:0000256" key="2">
    <source>
        <dbReference type="ARBA" id="ARBA00022737"/>
    </source>
</evidence>
<keyword evidence="3 7" id="KW-0863">Zinc-finger</keyword>
<evidence type="ECO:0000256" key="1">
    <source>
        <dbReference type="ARBA" id="ARBA00022723"/>
    </source>
</evidence>
<reference evidence="9" key="2">
    <citation type="submission" date="2020-09" db="EMBL/GenBank/DDBJ databases">
        <authorList>
            <person name="Kikuchi T."/>
        </authorList>
    </citation>
    <scope>NUCLEOTIDE SEQUENCE</scope>
    <source>
        <strain evidence="9">Ka4C1</strain>
    </source>
</reference>
<feature type="repeat" description="ANK" evidence="6">
    <location>
        <begin position="233"/>
        <end position="265"/>
    </location>
</feature>
<feature type="repeat" description="ANK" evidence="6">
    <location>
        <begin position="398"/>
        <end position="440"/>
    </location>
</feature>
<gene>
    <name evidence="9" type="ORF">BXYJ_LOCUS1533</name>
</gene>
<feature type="repeat" description="ANK" evidence="6">
    <location>
        <begin position="751"/>
        <end position="783"/>
    </location>
</feature>
<proteinExistence type="predicted"/>
<dbReference type="InterPro" id="IPR036770">
    <property type="entry name" value="Ankyrin_rpt-contain_sf"/>
</dbReference>
<evidence type="ECO:0000313" key="12">
    <source>
        <dbReference type="WBParaSite" id="BXY_0890200.1"/>
    </source>
</evidence>
<keyword evidence="11" id="KW-1185">Reference proteome</keyword>
<dbReference type="SMR" id="A0A1I7S7B3"/>
<evidence type="ECO:0000313" key="11">
    <source>
        <dbReference type="Proteomes" id="UP000659654"/>
    </source>
</evidence>
<keyword evidence="2" id="KW-0677">Repeat</keyword>
<feature type="repeat" description="ANK" evidence="6">
    <location>
        <begin position="786"/>
        <end position="818"/>
    </location>
</feature>
<feature type="repeat" description="ANK" evidence="6">
    <location>
        <begin position="819"/>
        <end position="851"/>
    </location>
</feature>
<evidence type="ECO:0000256" key="4">
    <source>
        <dbReference type="ARBA" id="ARBA00022833"/>
    </source>
</evidence>
<feature type="repeat" description="ANK" evidence="6">
    <location>
        <begin position="542"/>
        <end position="574"/>
    </location>
</feature>
<dbReference type="Gene3D" id="1.25.40.20">
    <property type="entry name" value="Ankyrin repeat-containing domain"/>
    <property type="match status" value="6"/>
</dbReference>
<feature type="repeat" description="ANK" evidence="6">
    <location>
        <begin position="924"/>
        <end position="956"/>
    </location>
</feature>